<organism evidence="9 10">
    <name type="scientific">Streptosporangium oxazolinicum</name>
    <dbReference type="NCBI Taxonomy" id="909287"/>
    <lineage>
        <taxon>Bacteria</taxon>
        <taxon>Bacillati</taxon>
        <taxon>Actinomycetota</taxon>
        <taxon>Actinomycetes</taxon>
        <taxon>Streptosporangiales</taxon>
        <taxon>Streptosporangiaceae</taxon>
        <taxon>Streptosporangium</taxon>
    </lineage>
</organism>
<dbReference type="Pfam" id="PF20466">
    <property type="entry name" value="MmeI_TRD"/>
    <property type="match status" value="1"/>
</dbReference>
<keyword evidence="4" id="KW-0949">S-adenosyl-L-methionine</keyword>
<sequence length="1409" mass="154811">MSRSGFGRSFGAERDSGRQHQDWLSLVEVSGPFLSLPVLRSAWPALDSLDKRERERLRVEHATWQADKKRRPWIAYVLRELLGWGDAVEIGGLDRLTVQVPEHDTSLTPIFALSVPGGEPAPTSDVAGVAPGSGTTEDIRLLGMITGGHPAARMKSSTWAATPVDRMAHLCRHHGVELGLVTDGRWWALVWAPKGGATTTAVFDAMPWPEAAERDVVRAFVSLLGLRRFFEVPVGERLPALLAASLDSQEEITEALGVQVRQAVELLVTAIGRAGVRDDVGAPDVYRGSVAVMMRIVFLLFAEERGLLPADNEVYAASYSAGRLCAELEQRAVEGSETELENGYGAWHRLLAVFEAVYRGVEHPRLSMHPHDGSLFDPHTSTWMPLTIDDRTVLHMLQAVQYVQVGKGKNRERRRLSFRSLDVEQIGYVYEGLLSYEGFRAADTVVGLVGKSGREAEVELTALENLAAGFGGATGDGFAAKLAEVHKDSGIGTVGALTRHLAPRDEAAELEATRRLLAVTGGDAELTRRLLPFAGIIRDDLRGLPVVILSGTLYVTESALRKNTGTHYTPRKLAESVVEGALEPLIYTVGPLQTADRTQWKPKTSTEILSLKVADIAMGSAAFLVAAARYLGEALVDAWSREGNERAAAYREAAPERTADADADPLVIEARRQVIEHCLYGADINPMAVEMAKLSLWLVSMDPARPFTFVDDRLVAGDSLLGITSVEQLEYMHMDPVKGRKIHEGIFDWTAGVREKVAELAESRRRIAEVELGDDPLAALAKKRALLEETRIASGQLRLFADLTVGSALAREIYDVGSSGENLHGNRGRHGSTVEGRKLSVDVASLRAAELADAVSRKADQAEVAAREQRRRWLATDQVDGSFDRHPIHWPLVFPEVFEEVSGSSSKPGDLQGRSRLKSPGFDAVIGNPPFLGGKKISGSLGSAYREYLVESIGGGVRGHADVVAYFVLRAHALLNPGGQTGLIATNTLAQGDSREVALDQLVADGVTIRQAIKSRPWPSKSAVLEYCAVWTSRVQLGEEAEQVAEDVVVSAISPSLEPESRVKGNPYRLAVNFWASFIGSYVLGLGFVVDSRVAKKLIEQDMRNVEVLFPYLNGQDLNSRPDCSGSRWVINFHDWTEEKAKGYPDVFSIVNRHVRPERQRKKPDGTYALRRPLPERYWQYADKRPAMVRAISGLERVIAITLVSKVVMPVMVPTGQVFAHKVGVFATDDTAMLALLSSAPHYWWTASRSSTMKADINYSPSDVFETLPLPELTQEMRDLGDRLDTFRRDLMLSRQAGLTATYNLVNDPACQDGDIVELRRIHRAIDEVVCRAYDWGDLIDQLDHGHHKVGRETRYTVGPFAQRELVDRLLELNHARYAEEVAKGLHNKGAKPKLSRAAKKPAAEGGLW</sequence>
<dbReference type="SUPFAM" id="SSF53335">
    <property type="entry name" value="S-adenosyl-L-methionine-dependent methyltransferases"/>
    <property type="match status" value="1"/>
</dbReference>
<dbReference type="Gene3D" id="3.40.50.150">
    <property type="entry name" value="Vaccinia Virus protein VP39"/>
    <property type="match status" value="2"/>
</dbReference>
<dbReference type="PRINTS" id="PR00507">
    <property type="entry name" value="N12N6MTFRASE"/>
</dbReference>
<evidence type="ECO:0000256" key="4">
    <source>
        <dbReference type="ARBA" id="ARBA00022691"/>
    </source>
</evidence>
<dbReference type="PANTHER" id="PTHR33841:SF1">
    <property type="entry name" value="DNA METHYLTRANSFERASE A"/>
    <property type="match status" value="1"/>
</dbReference>
<comment type="caution">
    <text evidence="9">The sequence shown here is derived from an EMBL/GenBank/DDBJ whole genome shotgun (WGS) entry which is preliminary data.</text>
</comment>
<evidence type="ECO:0000256" key="5">
    <source>
        <dbReference type="ARBA" id="ARBA00047942"/>
    </source>
</evidence>
<evidence type="ECO:0000256" key="3">
    <source>
        <dbReference type="ARBA" id="ARBA00022679"/>
    </source>
</evidence>
<feature type="domain" description="Type II methyltransferase M.TaqI-like" evidence="7">
    <location>
        <begin position="677"/>
        <end position="993"/>
    </location>
</feature>
<dbReference type="InterPro" id="IPR046820">
    <property type="entry name" value="MmeI_TRD"/>
</dbReference>
<dbReference type="RefSeq" id="WP_344917755.1">
    <property type="nucleotide sequence ID" value="NZ_BAABAQ010000003.1"/>
</dbReference>
<comment type="catalytic activity">
    <reaction evidence="5">
        <text>a 2'-deoxyadenosine in DNA + S-adenosyl-L-methionine = an N(6)-methyl-2'-deoxyadenosine in DNA + S-adenosyl-L-homocysteine + H(+)</text>
        <dbReference type="Rhea" id="RHEA:15197"/>
        <dbReference type="Rhea" id="RHEA-COMP:12418"/>
        <dbReference type="Rhea" id="RHEA-COMP:12419"/>
        <dbReference type="ChEBI" id="CHEBI:15378"/>
        <dbReference type="ChEBI" id="CHEBI:57856"/>
        <dbReference type="ChEBI" id="CHEBI:59789"/>
        <dbReference type="ChEBI" id="CHEBI:90615"/>
        <dbReference type="ChEBI" id="CHEBI:90616"/>
        <dbReference type="EC" id="2.1.1.72"/>
    </reaction>
</comment>
<evidence type="ECO:0000259" key="7">
    <source>
        <dbReference type="Pfam" id="PF07669"/>
    </source>
</evidence>
<feature type="region of interest" description="Disordered" evidence="6">
    <location>
        <begin position="1389"/>
        <end position="1409"/>
    </location>
</feature>
<dbReference type="InterPro" id="IPR050953">
    <property type="entry name" value="N4_N6_ade-DNA_methylase"/>
</dbReference>
<dbReference type="InterPro" id="IPR011639">
    <property type="entry name" value="MethylTrfase_TaqI-like_dom"/>
</dbReference>
<reference evidence="10" key="1">
    <citation type="journal article" date="2019" name="Int. J. Syst. Evol. Microbiol.">
        <title>The Global Catalogue of Microorganisms (GCM) 10K type strain sequencing project: providing services to taxonomists for standard genome sequencing and annotation.</title>
        <authorList>
            <consortium name="The Broad Institute Genomics Platform"/>
            <consortium name="The Broad Institute Genome Sequencing Center for Infectious Disease"/>
            <person name="Wu L."/>
            <person name="Ma J."/>
        </authorList>
    </citation>
    <scope>NUCLEOTIDE SEQUENCE [LARGE SCALE GENOMIC DNA]</scope>
    <source>
        <strain evidence="10">JCM 17388</strain>
    </source>
</reference>
<evidence type="ECO:0000256" key="1">
    <source>
        <dbReference type="ARBA" id="ARBA00011900"/>
    </source>
</evidence>
<dbReference type="Proteomes" id="UP001501251">
    <property type="component" value="Unassembled WGS sequence"/>
</dbReference>
<keyword evidence="10" id="KW-1185">Reference proteome</keyword>
<name>A0ABP8AQJ6_9ACTN</name>
<keyword evidence="3" id="KW-0808">Transferase</keyword>
<evidence type="ECO:0000313" key="10">
    <source>
        <dbReference type="Proteomes" id="UP001501251"/>
    </source>
</evidence>
<proteinExistence type="predicted"/>
<evidence type="ECO:0000256" key="6">
    <source>
        <dbReference type="SAM" id="MobiDB-lite"/>
    </source>
</evidence>
<evidence type="ECO:0000313" key="9">
    <source>
        <dbReference type="EMBL" id="GAA4188150.1"/>
    </source>
</evidence>
<dbReference type="InterPro" id="IPR002052">
    <property type="entry name" value="DNA_methylase_N6_adenine_CS"/>
</dbReference>
<accession>A0ABP8AQJ6</accession>
<dbReference type="Pfam" id="PF07669">
    <property type="entry name" value="Eco57I"/>
    <property type="match status" value="1"/>
</dbReference>
<dbReference type="EMBL" id="BAABAQ010000003">
    <property type="protein sequence ID" value="GAA4188150.1"/>
    <property type="molecule type" value="Genomic_DNA"/>
</dbReference>
<dbReference type="PROSITE" id="PS00092">
    <property type="entry name" value="N6_MTASE"/>
    <property type="match status" value="1"/>
</dbReference>
<evidence type="ECO:0000259" key="8">
    <source>
        <dbReference type="Pfam" id="PF20466"/>
    </source>
</evidence>
<dbReference type="EC" id="2.1.1.72" evidence="1"/>
<protein>
    <recommendedName>
        <fullName evidence="1">site-specific DNA-methyltransferase (adenine-specific)</fullName>
        <ecNumber evidence="1">2.1.1.72</ecNumber>
    </recommendedName>
</protein>
<evidence type="ECO:0000256" key="2">
    <source>
        <dbReference type="ARBA" id="ARBA00022603"/>
    </source>
</evidence>
<feature type="domain" description="MmeI-like target recognition" evidence="8">
    <location>
        <begin position="1088"/>
        <end position="1273"/>
    </location>
</feature>
<dbReference type="PANTHER" id="PTHR33841">
    <property type="entry name" value="DNA METHYLTRANSFERASE YEEA-RELATED"/>
    <property type="match status" value="1"/>
</dbReference>
<dbReference type="InterPro" id="IPR029063">
    <property type="entry name" value="SAM-dependent_MTases_sf"/>
</dbReference>
<feature type="compositionally biased region" description="Basic residues" evidence="6">
    <location>
        <begin position="1389"/>
        <end position="1400"/>
    </location>
</feature>
<gene>
    <name evidence="9" type="ORF">GCM10022252_22930</name>
</gene>
<keyword evidence="2" id="KW-0489">Methyltransferase</keyword>